<dbReference type="PANTHER" id="PTHR10846:SF61">
    <property type="entry name" value="SODIUM_POTASSIUM_CALCIUM EXCHANGER 5"/>
    <property type="match status" value="1"/>
</dbReference>
<evidence type="ECO:0000256" key="9">
    <source>
        <dbReference type="ARBA" id="ARBA00022837"/>
    </source>
</evidence>
<evidence type="ECO:0000256" key="3">
    <source>
        <dbReference type="ARBA" id="ARBA00022448"/>
    </source>
</evidence>
<dbReference type="Pfam" id="PF01699">
    <property type="entry name" value="Na_Ca_ex"/>
    <property type="match status" value="2"/>
</dbReference>
<evidence type="ECO:0000313" key="22">
    <source>
        <dbReference type="Proteomes" id="UP001274896"/>
    </source>
</evidence>
<dbReference type="GO" id="GO:0008273">
    <property type="term" value="F:calcium, potassium:sodium antiporter activity"/>
    <property type="evidence" value="ECO:0007669"/>
    <property type="project" value="TreeGrafter"/>
</dbReference>
<feature type="transmembrane region" description="Helical" evidence="19">
    <location>
        <begin position="176"/>
        <end position="194"/>
    </location>
</feature>
<evidence type="ECO:0000256" key="15">
    <source>
        <dbReference type="ARBA" id="ARBA00023136"/>
    </source>
</evidence>
<feature type="transmembrane region" description="Helical" evidence="19">
    <location>
        <begin position="469"/>
        <end position="491"/>
    </location>
</feature>
<feature type="transmembrane region" description="Helical" evidence="19">
    <location>
        <begin position="406"/>
        <end position="422"/>
    </location>
</feature>
<dbReference type="Gene3D" id="1.20.1420.30">
    <property type="entry name" value="NCX, central ion-binding region"/>
    <property type="match status" value="2"/>
</dbReference>
<evidence type="ECO:0000256" key="12">
    <source>
        <dbReference type="ARBA" id="ARBA00022989"/>
    </source>
</evidence>
<evidence type="ECO:0000256" key="16">
    <source>
        <dbReference type="ARBA" id="ARBA00023201"/>
    </source>
</evidence>
<evidence type="ECO:0000259" key="20">
    <source>
        <dbReference type="Pfam" id="PF01699"/>
    </source>
</evidence>
<evidence type="ECO:0000256" key="7">
    <source>
        <dbReference type="ARBA" id="ARBA00022692"/>
    </source>
</evidence>
<feature type="transmembrane region" description="Helical" evidence="19">
    <location>
        <begin position="257"/>
        <end position="281"/>
    </location>
</feature>
<dbReference type="InterPro" id="IPR004481">
    <property type="entry name" value="K/Na/Ca-exchanger"/>
</dbReference>
<feature type="transmembrane region" description="Helical" evidence="19">
    <location>
        <begin position="293"/>
        <end position="313"/>
    </location>
</feature>
<keyword evidence="6" id="KW-0109">Calcium transport</keyword>
<keyword evidence="7 19" id="KW-0812">Transmembrane</keyword>
<evidence type="ECO:0000256" key="5">
    <source>
        <dbReference type="ARBA" id="ARBA00022538"/>
    </source>
</evidence>
<evidence type="ECO:0000256" key="13">
    <source>
        <dbReference type="ARBA" id="ARBA00023053"/>
    </source>
</evidence>
<dbReference type="FunFam" id="1.20.1420.30:FF:000009">
    <property type="entry name" value="sodium/potassium/calcium exchanger 5 isoform X2"/>
    <property type="match status" value="1"/>
</dbReference>
<feature type="compositionally biased region" description="Polar residues" evidence="18">
    <location>
        <begin position="149"/>
        <end position="160"/>
    </location>
</feature>
<feature type="transmembrane region" description="Helical" evidence="19">
    <location>
        <begin position="215"/>
        <end position="237"/>
    </location>
</feature>
<protein>
    <recommendedName>
        <fullName evidence="20">Sodium/calcium exchanger membrane region domain-containing protein</fullName>
    </recommendedName>
</protein>
<proteinExistence type="inferred from homology"/>
<organism evidence="21 22">
    <name type="scientific">Hemibagrus guttatus</name>
    <dbReference type="NCBI Taxonomy" id="175788"/>
    <lineage>
        <taxon>Eukaryota</taxon>
        <taxon>Metazoa</taxon>
        <taxon>Chordata</taxon>
        <taxon>Craniata</taxon>
        <taxon>Vertebrata</taxon>
        <taxon>Euteleostomi</taxon>
        <taxon>Actinopterygii</taxon>
        <taxon>Neopterygii</taxon>
        <taxon>Teleostei</taxon>
        <taxon>Ostariophysi</taxon>
        <taxon>Siluriformes</taxon>
        <taxon>Bagridae</taxon>
        <taxon>Hemibagrus</taxon>
    </lineage>
</organism>
<dbReference type="PANTHER" id="PTHR10846">
    <property type="entry name" value="SODIUM/POTASSIUM/CALCIUM EXCHANGER"/>
    <property type="match status" value="1"/>
</dbReference>
<keyword evidence="9" id="KW-0106">Calcium</keyword>
<dbReference type="GO" id="GO:0006874">
    <property type="term" value="P:intracellular calcium ion homeostasis"/>
    <property type="evidence" value="ECO:0007669"/>
    <property type="project" value="TreeGrafter"/>
</dbReference>
<dbReference type="EMBL" id="JAUCMX010000004">
    <property type="protein sequence ID" value="KAK3549036.1"/>
    <property type="molecule type" value="Genomic_DNA"/>
</dbReference>
<keyword evidence="11" id="KW-0630">Potassium</keyword>
<feature type="transmembrane region" description="Helical" evidence="19">
    <location>
        <begin position="112"/>
        <end position="133"/>
    </location>
</feature>
<evidence type="ECO:0000256" key="19">
    <source>
        <dbReference type="SAM" id="Phobius"/>
    </source>
</evidence>
<evidence type="ECO:0000256" key="11">
    <source>
        <dbReference type="ARBA" id="ARBA00022958"/>
    </source>
</evidence>
<dbReference type="InterPro" id="IPR044880">
    <property type="entry name" value="NCX_ion-bd_dom_sf"/>
</dbReference>
<evidence type="ECO:0000256" key="18">
    <source>
        <dbReference type="SAM" id="MobiDB-lite"/>
    </source>
</evidence>
<evidence type="ECO:0000256" key="10">
    <source>
        <dbReference type="ARBA" id="ARBA00022847"/>
    </source>
</evidence>
<dbReference type="AlphaFoldDB" id="A0AAE0RC04"/>
<keyword evidence="10" id="KW-0769">Symport</keyword>
<keyword evidence="16" id="KW-0739">Sodium transport</keyword>
<keyword evidence="22" id="KW-1185">Reference proteome</keyword>
<comment type="similarity">
    <text evidence="2">Belongs to the Ca(2+):cation antiporter (CaCA) (TC 2.A.19) family. SLC24A subfamily.</text>
</comment>
<dbReference type="NCBIfam" id="TIGR00367">
    <property type="entry name" value="calcium/sodium antiporter"/>
    <property type="match status" value="1"/>
</dbReference>
<accession>A0AAE0RC04</accession>
<dbReference type="GO" id="GO:0015293">
    <property type="term" value="F:symporter activity"/>
    <property type="evidence" value="ECO:0007669"/>
    <property type="project" value="UniProtKB-KW"/>
</dbReference>
<keyword evidence="12 19" id="KW-1133">Transmembrane helix</keyword>
<keyword evidence="3" id="KW-0813">Transport</keyword>
<comment type="subcellular location">
    <subcellularLocation>
        <location evidence="1">Membrane</location>
        <topology evidence="1">Multi-pass membrane protein</topology>
    </subcellularLocation>
</comment>
<comment type="catalytic activity">
    <reaction evidence="17">
        <text>Ca(2+)(out) + K(+)(out) + 4 Na(+)(in) = Ca(2+)(in) + K(+)(in) + 4 Na(+)(out)</text>
        <dbReference type="Rhea" id="RHEA:69967"/>
        <dbReference type="ChEBI" id="CHEBI:29101"/>
        <dbReference type="ChEBI" id="CHEBI:29103"/>
        <dbReference type="ChEBI" id="CHEBI:29108"/>
    </reaction>
</comment>
<sequence length="600" mass="68164">MSEQCVDERKKRMSEQCVDERKRRMSEQCVDERKRRMSEQCVDERKRRMSEQCVDERKRRMSEQCVDERKRRMSEQCVDERKRRMSEQCVDERKRRMSEQCVDERKRRRETVLSVLGLVLLVYTTVQLIFYTATHSPQQHHRERRALDNESQCVPPQSSEFPEGFFTEQERKDGGIVIYFIIIFYMLLAVSVVCDEYFLPSLEVISDRLGLSQDVAGATFMAAGSSAPELVTAFLGVFVTKGDIGVSTIVGSAVYNLLGICAACGLLSSVVCMTQCVCYWCMMCVCVCYRYDAACLLLVYGVYIVVLCFDVRISDYVLRRFSPCCVCLEKSGEELSERRPLVGWSHEQDNHDVTSLHVPRRSRTDSGIFHEDSSYSHLSLSLHGLSDTPREPHSVFRMPDSDVKRIFWVLSVPVMVLLYFTVPDCRRRIWKKFYMLTFLMAAVWIAAFTYVLVWMVTIVGETLEIPDTVMGLTLLAAGTSIPDTIASVMVAREGKGDMAMSNIVGSNVFDMLCLGLPWFIKTVFVDPSSPVVVNSTGLVFTTASLLVSILILFIAIHINGWKLDRKLGAACLIIYVIFATLSILYELGIIGNSPIHVCGD</sequence>
<feature type="region of interest" description="Disordered" evidence="18">
    <location>
        <begin position="140"/>
        <end position="162"/>
    </location>
</feature>
<comment type="caution">
    <text evidence="21">The sequence shown here is derived from an EMBL/GenBank/DDBJ whole genome shotgun (WGS) entry which is preliminary data.</text>
</comment>
<feature type="transmembrane region" description="Helical" evidence="19">
    <location>
        <begin position="503"/>
        <end position="520"/>
    </location>
</feature>
<evidence type="ECO:0000256" key="2">
    <source>
        <dbReference type="ARBA" id="ARBA00005364"/>
    </source>
</evidence>
<gene>
    <name evidence="21" type="ORF">QTP70_028516</name>
</gene>
<dbReference type="GO" id="GO:0016020">
    <property type="term" value="C:membrane"/>
    <property type="evidence" value="ECO:0007669"/>
    <property type="project" value="UniProtKB-SubCell"/>
</dbReference>
<evidence type="ECO:0000256" key="8">
    <source>
        <dbReference type="ARBA" id="ARBA00022729"/>
    </source>
</evidence>
<evidence type="ECO:0000313" key="21">
    <source>
        <dbReference type="EMBL" id="KAK3549036.1"/>
    </source>
</evidence>
<keyword evidence="13" id="KW-0915">Sodium</keyword>
<name>A0AAE0RC04_9TELE</name>
<feature type="domain" description="Sodium/calcium exchanger membrane region" evidence="20">
    <location>
        <begin position="181"/>
        <end position="308"/>
    </location>
</feature>
<keyword evidence="8" id="KW-0732">Signal</keyword>
<dbReference type="GO" id="GO:0005802">
    <property type="term" value="C:trans-Golgi network"/>
    <property type="evidence" value="ECO:0007669"/>
    <property type="project" value="TreeGrafter"/>
</dbReference>
<feature type="transmembrane region" description="Helical" evidence="19">
    <location>
        <begin position="567"/>
        <end position="585"/>
    </location>
</feature>
<evidence type="ECO:0000256" key="4">
    <source>
        <dbReference type="ARBA" id="ARBA00022449"/>
    </source>
</evidence>
<dbReference type="InterPro" id="IPR004837">
    <property type="entry name" value="NaCa_Exmemb"/>
</dbReference>
<feature type="transmembrane region" description="Helical" evidence="19">
    <location>
        <begin position="434"/>
        <end position="457"/>
    </location>
</feature>
<evidence type="ECO:0000256" key="1">
    <source>
        <dbReference type="ARBA" id="ARBA00004141"/>
    </source>
</evidence>
<feature type="domain" description="Sodium/calcium exchanger membrane region" evidence="20">
    <location>
        <begin position="434"/>
        <end position="583"/>
    </location>
</feature>
<dbReference type="Proteomes" id="UP001274896">
    <property type="component" value="Unassembled WGS sequence"/>
</dbReference>
<reference evidence="21" key="1">
    <citation type="submission" date="2023-06" db="EMBL/GenBank/DDBJ databases">
        <title>Male Hemibagrus guttatus genome.</title>
        <authorList>
            <person name="Bian C."/>
        </authorList>
    </citation>
    <scope>NUCLEOTIDE SEQUENCE</scope>
    <source>
        <strain evidence="21">Male_cb2023</strain>
        <tissue evidence="21">Muscle</tissue>
    </source>
</reference>
<dbReference type="GO" id="GO:0030318">
    <property type="term" value="P:melanocyte differentiation"/>
    <property type="evidence" value="ECO:0007669"/>
    <property type="project" value="TreeGrafter"/>
</dbReference>
<keyword evidence="15 19" id="KW-0472">Membrane</keyword>
<keyword evidence="5" id="KW-0633">Potassium transport</keyword>
<evidence type="ECO:0000256" key="6">
    <source>
        <dbReference type="ARBA" id="ARBA00022568"/>
    </source>
</evidence>
<evidence type="ECO:0000256" key="17">
    <source>
        <dbReference type="ARBA" id="ARBA00033627"/>
    </source>
</evidence>
<evidence type="ECO:0000256" key="14">
    <source>
        <dbReference type="ARBA" id="ARBA00023065"/>
    </source>
</evidence>
<dbReference type="GO" id="GO:0005262">
    <property type="term" value="F:calcium channel activity"/>
    <property type="evidence" value="ECO:0007669"/>
    <property type="project" value="TreeGrafter"/>
</dbReference>
<keyword evidence="14" id="KW-0406">Ion transport</keyword>
<keyword evidence="4" id="KW-0050">Antiport</keyword>
<feature type="transmembrane region" description="Helical" evidence="19">
    <location>
        <begin position="532"/>
        <end position="555"/>
    </location>
</feature>